<gene>
    <name evidence="3" type="ORF">N0V91_005484</name>
</gene>
<protein>
    <submittedName>
        <fullName evidence="3">Uncharacterized protein</fullName>
    </submittedName>
</protein>
<accession>A0A9W8ZFB7</accession>
<proteinExistence type="predicted"/>
<keyword evidence="2" id="KW-1133">Transmembrane helix</keyword>
<reference evidence="3" key="1">
    <citation type="submission" date="2022-10" db="EMBL/GenBank/DDBJ databases">
        <title>Tapping the CABI collections for fungal endophytes: first genome assemblies for Collariella, Neodidymelliopsis, Ascochyta clinopodiicola, Didymella pomorum, Didymosphaeria variabile, Neocosmospora piperis and Neocucurbitaria cava.</title>
        <authorList>
            <person name="Hill R."/>
        </authorList>
    </citation>
    <scope>NUCLEOTIDE SEQUENCE</scope>
    <source>
        <strain evidence="3">IMI 355091</strain>
    </source>
</reference>
<sequence>MITAQDGSEQKRLPVPLDAWTEGNQGKPDPESIMGNMRSNAQPEYLQADQLRQVLLQSFSAYAIRLMYNQGRDFIGLNNTCLKAHFPDITAFASGTIIEPGVMPAIVPVALFGLWALISSGLCLFYGFRRRWSATLDGHTVFRLGVELPETYRTKLQRHDTISEIEECTALHELPGFVSDMDFNEDVGRIGLMEGKPARKDKFYR</sequence>
<evidence type="ECO:0000256" key="1">
    <source>
        <dbReference type="SAM" id="MobiDB-lite"/>
    </source>
</evidence>
<dbReference type="Proteomes" id="UP001140510">
    <property type="component" value="Unassembled WGS sequence"/>
</dbReference>
<evidence type="ECO:0000313" key="4">
    <source>
        <dbReference type="Proteomes" id="UP001140510"/>
    </source>
</evidence>
<keyword evidence="4" id="KW-1185">Reference proteome</keyword>
<dbReference type="EMBL" id="JAPEVA010000037">
    <property type="protein sequence ID" value="KAJ4405122.1"/>
    <property type="molecule type" value="Genomic_DNA"/>
</dbReference>
<dbReference type="OrthoDB" id="5287717at2759"/>
<keyword evidence="2" id="KW-0472">Membrane</keyword>
<organism evidence="3 4">
    <name type="scientific">Didymella pomorum</name>
    <dbReference type="NCBI Taxonomy" id="749634"/>
    <lineage>
        <taxon>Eukaryota</taxon>
        <taxon>Fungi</taxon>
        <taxon>Dikarya</taxon>
        <taxon>Ascomycota</taxon>
        <taxon>Pezizomycotina</taxon>
        <taxon>Dothideomycetes</taxon>
        <taxon>Pleosporomycetidae</taxon>
        <taxon>Pleosporales</taxon>
        <taxon>Pleosporineae</taxon>
        <taxon>Didymellaceae</taxon>
        <taxon>Didymella</taxon>
    </lineage>
</organism>
<evidence type="ECO:0000313" key="3">
    <source>
        <dbReference type="EMBL" id="KAJ4405122.1"/>
    </source>
</evidence>
<dbReference type="AlphaFoldDB" id="A0A9W8ZFB7"/>
<comment type="caution">
    <text evidence="3">The sequence shown here is derived from an EMBL/GenBank/DDBJ whole genome shotgun (WGS) entry which is preliminary data.</text>
</comment>
<evidence type="ECO:0000256" key="2">
    <source>
        <dbReference type="SAM" id="Phobius"/>
    </source>
</evidence>
<feature type="region of interest" description="Disordered" evidence="1">
    <location>
        <begin position="1"/>
        <end position="37"/>
    </location>
</feature>
<keyword evidence="2" id="KW-0812">Transmembrane</keyword>
<name>A0A9W8ZFB7_9PLEO</name>
<feature type="transmembrane region" description="Helical" evidence="2">
    <location>
        <begin position="105"/>
        <end position="128"/>
    </location>
</feature>